<accession>A0ABP9AH55</accession>
<evidence type="ECO:0000256" key="3">
    <source>
        <dbReference type="ARBA" id="ARBA00022960"/>
    </source>
</evidence>
<dbReference type="SUPFAM" id="SSF141523">
    <property type="entry name" value="L,D-transpeptidase catalytic domain-like"/>
    <property type="match status" value="1"/>
</dbReference>
<dbReference type="PANTHER" id="PTHR30582">
    <property type="entry name" value="L,D-TRANSPEPTIDASE"/>
    <property type="match status" value="1"/>
</dbReference>
<keyword evidence="5" id="KW-0012">Acyltransferase</keyword>
<name>A0ABP9AH55_9ACTN</name>
<feature type="domain" description="L,D-TPase catalytic" evidence="8">
    <location>
        <begin position="227"/>
        <end position="362"/>
    </location>
</feature>
<dbReference type="Pfam" id="PF03734">
    <property type="entry name" value="YkuD"/>
    <property type="match status" value="1"/>
</dbReference>
<dbReference type="Gene3D" id="2.60.40.3710">
    <property type="match status" value="1"/>
</dbReference>
<dbReference type="InterPro" id="IPR041280">
    <property type="entry name" value="Big_10"/>
</dbReference>
<dbReference type="Gene3D" id="2.40.440.10">
    <property type="entry name" value="L,D-transpeptidase catalytic domain-like"/>
    <property type="match status" value="1"/>
</dbReference>
<dbReference type="EMBL" id="BAABJV010000007">
    <property type="protein sequence ID" value="GAA4781067.1"/>
    <property type="molecule type" value="Genomic_DNA"/>
</dbReference>
<keyword evidence="10" id="KW-1185">Reference proteome</keyword>
<dbReference type="Gene3D" id="2.60.40.3780">
    <property type="match status" value="1"/>
</dbReference>
<protein>
    <submittedName>
        <fullName evidence="9">Ig-like domain-containing protein</fullName>
    </submittedName>
</protein>
<keyword evidence="2" id="KW-0808">Transferase</keyword>
<keyword evidence="3 7" id="KW-0133">Cell shape</keyword>
<keyword evidence="6 7" id="KW-0961">Cell wall biogenesis/degradation</keyword>
<comment type="caution">
    <text evidence="9">The sequence shown here is derived from an EMBL/GenBank/DDBJ whole genome shotgun (WGS) entry which is preliminary data.</text>
</comment>
<evidence type="ECO:0000256" key="6">
    <source>
        <dbReference type="ARBA" id="ARBA00023316"/>
    </source>
</evidence>
<reference evidence="10" key="1">
    <citation type="journal article" date="2019" name="Int. J. Syst. Evol. Microbiol.">
        <title>The Global Catalogue of Microorganisms (GCM) 10K type strain sequencing project: providing services to taxonomists for standard genome sequencing and annotation.</title>
        <authorList>
            <consortium name="The Broad Institute Genomics Platform"/>
            <consortium name="The Broad Institute Genome Sequencing Center for Infectious Disease"/>
            <person name="Wu L."/>
            <person name="Ma J."/>
        </authorList>
    </citation>
    <scope>NUCLEOTIDE SEQUENCE [LARGE SCALE GENOMIC DNA]</scope>
    <source>
        <strain evidence="10">JCM 18324</strain>
    </source>
</reference>
<organism evidence="9 10">
    <name type="scientific">Streptomyces sanyensis</name>
    <dbReference type="NCBI Taxonomy" id="568869"/>
    <lineage>
        <taxon>Bacteria</taxon>
        <taxon>Bacillati</taxon>
        <taxon>Actinomycetota</taxon>
        <taxon>Actinomycetes</taxon>
        <taxon>Kitasatosporales</taxon>
        <taxon>Streptomycetaceae</taxon>
        <taxon>Streptomyces</taxon>
    </lineage>
</organism>
<dbReference type="InterPro" id="IPR005490">
    <property type="entry name" value="LD_TPept_cat_dom"/>
</dbReference>
<dbReference type="CDD" id="cd16913">
    <property type="entry name" value="YkuD_like"/>
    <property type="match status" value="1"/>
</dbReference>
<evidence type="ECO:0000259" key="8">
    <source>
        <dbReference type="PROSITE" id="PS52029"/>
    </source>
</evidence>
<evidence type="ECO:0000256" key="5">
    <source>
        <dbReference type="ARBA" id="ARBA00023315"/>
    </source>
</evidence>
<evidence type="ECO:0000256" key="2">
    <source>
        <dbReference type="ARBA" id="ARBA00022679"/>
    </source>
</evidence>
<dbReference type="InterPro" id="IPR050979">
    <property type="entry name" value="LD-transpeptidase"/>
</dbReference>
<gene>
    <name evidence="9" type="ORF">GCM10023329_33210</name>
</gene>
<evidence type="ECO:0000313" key="10">
    <source>
        <dbReference type="Proteomes" id="UP001501147"/>
    </source>
</evidence>
<dbReference type="Proteomes" id="UP001501147">
    <property type="component" value="Unassembled WGS sequence"/>
</dbReference>
<evidence type="ECO:0000256" key="4">
    <source>
        <dbReference type="ARBA" id="ARBA00022984"/>
    </source>
</evidence>
<dbReference type="InterPro" id="IPR038063">
    <property type="entry name" value="Transpep_catalytic_dom"/>
</dbReference>
<dbReference type="CDD" id="cd13432">
    <property type="entry name" value="LDT_IgD_like_2"/>
    <property type="match status" value="1"/>
</dbReference>
<dbReference type="PANTHER" id="PTHR30582:SF2">
    <property type="entry name" value="L,D-TRANSPEPTIDASE YCIB-RELATED"/>
    <property type="match status" value="1"/>
</dbReference>
<evidence type="ECO:0000256" key="1">
    <source>
        <dbReference type="ARBA" id="ARBA00004752"/>
    </source>
</evidence>
<proteinExistence type="predicted"/>
<keyword evidence="4 7" id="KW-0573">Peptidoglycan synthesis</keyword>
<dbReference type="Pfam" id="PF17964">
    <property type="entry name" value="Big_10"/>
    <property type="match status" value="1"/>
</dbReference>
<comment type="pathway">
    <text evidence="1 7">Cell wall biogenesis; peptidoglycan biosynthesis.</text>
</comment>
<sequence length="392" mass="42226">MAGAGLVAGLAACTGGPAEGGDKGRPDEAIQVMPRDGATGVSPDGPLRVELDAGRLEQVRVTRIESEGRATVPGRISGDGLSWSPSEGARLSAEAKYSVDVVARDAQGRRTARHTTFTTAVPGNRFIGYFVPENRATVGTGMIVSFTFNREIADRAAVERAIRVTSRPHVEVAGHWFGRDRLDFRPERYWKPGTRVTVEMRLQGVAAAPGVRGVQDRTLTFTVGRSQVSTVDAREHTMRVVRDGEALATLPITAGADETPTYNGRMVVSEMHEVTRMNGATVGFTTEDGRSEYDIKDVPHAVRLTTSGTFLHGNYWAETEAFGAENVSHGCVGLRDDKGGSSESPAGWFFDRTLIGDVVEVVHSDDRTVSPDNGLSGWNLGWREWKEGSALG</sequence>
<feature type="active site" description="Proton donor/acceptor" evidence="7">
    <location>
        <position position="312"/>
    </location>
</feature>
<evidence type="ECO:0000256" key="7">
    <source>
        <dbReference type="PROSITE-ProRule" id="PRU01373"/>
    </source>
</evidence>
<feature type="active site" description="Nucleophile" evidence="7">
    <location>
        <position position="331"/>
    </location>
</feature>
<evidence type="ECO:0000313" key="9">
    <source>
        <dbReference type="EMBL" id="GAA4781067.1"/>
    </source>
</evidence>
<dbReference type="PROSITE" id="PS52029">
    <property type="entry name" value="LD_TPASE"/>
    <property type="match status" value="1"/>
</dbReference>